<dbReference type="STRING" id="1229909.NSED_00460"/>
<organism evidence="1 2">
    <name type="scientific">Candidatus Nitrosopumilus sediminis</name>
    <dbReference type="NCBI Taxonomy" id="1229909"/>
    <lineage>
        <taxon>Archaea</taxon>
        <taxon>Nitrososphaerota</taxon>
        <taxon>Nitrososphaeria</taxon>
        <taxon>Nitrosopumilales</taxon>
        <taxon>Nitrosopumilaceae</taxon>
        <taxon>Nitrosopumilus</taxon>
    </lineage>
</organism>
<proteinExistence type="predicted"/>
<dbReference type="RefSeq" id="WP_014964276.1">
    <property type="nucleotide sequence ID" value="NC_018656.1"/>
</dbReference>
<accession>K0B8X4</accession>
<dbReference type="eggNOG" id="arCOG01031">
    <property type="taxonomic scope" value="Archaea"/>
</dbReference>
<sequence>MNKFSENLLNKILDAPVGNVITILREILDNNIKLEVIEQNAITPNQFVRKVSITADGFPVIKANVEFDSTVLPELIMAEILKKKQGIGDILNANKINATRKIISLNRNHDESKVTREYEIIHNGIIWFNIIEEIRLDNLSSNNNS</sequence>
<dbReference type="HOGENOM" id="CLU_1801616_0_0_2"/>
<dbReference type="SUPFAM" id="SSF64288">
    <property type="entry name" value="Chorismate lyase-like"/>
    <property type="match status" value="1"/>
</dbReference>
<evidence type="ECO:0000313" key="1">
    <source>
        <dbReference type="EMBL" id="AFS81904.1"/>
    </source>
</evidence>
<protein>
    <submittedName>
        <fullName evidence="1">Uncharacterized protein</fullName>
    </submittedName>
</protein>
<dbReference type="OrthoDB" id="3260at2157"/>
<dbReference type="Gene3D" id="3.40.1410.10">
    <property type="entry name" value="Chorismate lyase-like"/>
    <property type="match status" value="1"/>
</dbReference>
<dbReference type="Proteomes" id="UP000006100">
    <property type="component" value="Chromosome"/>
</dbReference>
<dbReference type="GeneID" id="13697963"/>
<dbReference type="AlphaFoldDB" id="K0B8X4"/>
<keyword evidence="2" id="KW-1185">Reference proteome</keyword>
<gene>
    <name evidence="1" type="ORF">NSED_00460</name>
</gene>
<reference evidence="1 2" key="1">
    <citation type="journal article" date="2012" name="J. Bacteriol.">
        <title>Draft Genome Sequence of an Ammonia-Oxidizing Archaeon, "Candidatus Nitrosopumilus sediminis" AR2, from Svalbard in the Arctic Circle.</title>
        <authorList>
            <person name="Park S.J."/>
            <person name="Kim J.G."/>
            <person name="Jung M.Y."/>
            <person name="Kim S.J."/>
            <person name="Cha I.T."/>
            <person name="Ghai R."/>
            <person name="Martin-Cuadrado A.B."/>
            <person name="Rodriguez-Valera F."/>
            <person name="Rhee S.K."/>
        </authorList>
    </citation>
    <scope>NUCLEOTIDE SEQUENCE [LARGE SCALE GENOMIC DNA]</scope>
    <source>
        <strain evidence="1 2">AR2</strain>
    </source>
</reference>
<dbReference type="InterPro" id="IPR028978">
    <property type="entry name" value="Chorismate_lyase_/UTRA_dom_sf"/>
</dbReference>
<name>K0B8X4_9ARCH</name>
<dbReference type="EMBL" id="CP003843">
    <property type="protein sequence ID" value="AFS81904.1"/>
    <property type="molecule type" value="Genomic_DNA"/>
</dbReference>
<dbReference type="KEGG" id="nir:NSED_00460"/>
<evidence type="ECO:0000313" key="2">
    <source>
        <dbReference type="Proteomes" id="UP000006100"/>
    </source>
</evidence>
<dbReference type="PATRIC" id="fig|1229909.8.peg.95"/>